<dbReference type="AlphaFoldDB" id="A0A219ASX1"/>
<accession>A0A219ASX1</accession>
<dbReference type="Proteomes" id="UP000078397">
    <property type="component" value="Unassembled WGS sequence"/>
</dbReference>
<dbReference type="GeneID" id="28855141"/>
<evidence type="ECO:0000313" key="1">
    <source>
        <dbReference type="EMBL" id="OWT43285.1"/>
    </source>
</evidence>
<keyword evidence="2" id="KW-1185">Reference proteome</keyword>
<evidence type="ECO:0000313" key="2">
    <source>
        <dbReference type="Proteomes" id="UP000078397"/>
    </source>
</evidence>
<protein>
    <submittedName>
        <fullName evidence="1">Uncharacterized protein</fullName>
    </submittedName>
</protein>
<gene>
    <name evidence="1" type="ORF">VFPPC_17552</name>
</gene>
<dbReference type="KEGG" id="pchm:VFPPC_17552"/>
<dbReference type="RefSeq" id="XP_022285722.1">
    <property type="nucleotide sequence ID" value="XM_022429251.1"/>
</dbReference>
<dbReference type="EMBL" id="LSBJ02000002">
    <property type="protein sequence ID" value="OWT43285.1"/>
    <property type="molecule type" value="Genomic_DNA"/>
</dbReference>
<organism evidence="1 2">
    <name type="scientific">Pochonia chlamydosporia 170</name>
    <dbReference type="NCBI Taxonomy" id="1380566"/>
    <lineage>
        <taxon>Eukaryota</taxon>
        <taxon>Fungi</taxon>
        <taxon>Dikarya</taxon>
        <taxon>Ascomycota</taxon>
        <taxon>Pezizomycotina</taxon>
        <taxon>Sordariomycetes</taxon>
        <taxon>Hypocreomycetidae</taxon>
        <taxon>Hypocreales</taxon>
        <taxon>Clavicipitaceae</taxon>
        <taxon>Pochonia</taxon>
    </lineage>
</organism>
<comment type="caution">
    <text evidence="1">The sequence shown here is derived from an EMBL/GenBank/DDBJ whole genome shotgun (WGS) entry which is preliminary data.</text>
</comment>
<proteinExistence type="predicted"/>
<reference evidence="1 2" key="1">
    <citation type="journal article" date="2016" name="PLoS Pathog.">
        <title>Biosynthesis of antibiotic leucinostatins in bio-control fungus Purpureocillium lilacinum and their inhibition on phytophthora revealed by genome mining.</title>
        <authorList>
            <person name="Wang G."/>
            <person name="Liu Z."/>
            <person name="Lin R."/>
            <person name="Li E."/>
            <person name="Mao Z."/>
            <person name="Ling J."/>
            <person name="Yang Y."/>
            <person name="Yin W.B."/>
            <person name="Xie B."/>
        </authorList>
    </citation>
    <scope>NUCLEOTIDE SEQUENCE [LARGE SCALE GENOMIC DNA]</scope>
    <source>
        <strain evidence="1">170</strain>
    </source>
</reference>
<sequence length="107" mass="12300">MSVDDDVQRVIAAASAEKQVLGEILELHARTSKLAMDTALIRNATYDEEAIHKEKEFDDQYLKVGLEVQEFFTEVYAKTEEEEELVQKLLRLDKENTHTSAFAEAYF</sequence>
<name>A0A219ASX1_METCM</name>